<evidence type="ECO:0000259" key="3">
    <source>
        <dbReference type="PROSITE" id="PS51371"/>
    </source>
</evidence>
<evidence type="ECO:0000256" key="2">
    <source>
        <dbReference type="PROSITE-ProRule" id="PRU00703"/>
    </source>
</evidence>
<keyword evidence="5" id="KW-1185">Reference proteome</keyword>
<evidence type="ECO:0000313" key="5">
    <source>
        <dbReference type="Proteomes" id="UP000825729"/>
    </source>
</evidence>
<name>A0AAV7ENH7_ARIFI</name>
<dbReference type="EMBL" id="JAINDJ010000004">
    <property type="protein sequence ID" value="KAG9449665.1"/>
    <property type="molecule type" value="Genomic_DNA"/>
</dbReference>
<organism evidence="4 5">
    <name type="scientific">Aristolochia fimbriata</name>
    <name type="common">White veined hardy Dutchman's pipe vine</name>
    <dbReference type="NCBI Taxonomy" id="158543"/>
    <lineage>
        <taxon>Eukaryota</taxon>
        <taxon>Viridiplantae</taxon>
        <taxon>Streptophyta</taxon>
        <taxon>Embryophyta</taxon>
        <taxon>Tracheophyta</taxon>
        <taxon>Spermatophyta</taxon>
        <taxon>Magnoliopsida</taxon>
        <taxon>Magnoliidae</taxon>
        <taxon>Piperales</taxon>
        <taxon>Aristolochiaceae</taxon>
        <taxon>Aristolochia</taxon>
    </lineage>
</organism>
<dbReference type="PANTHER" id="PTHR43080:SF12">
    <property type="entry name" value="CYSTATHIONINE BETA-SYNTHASE (CBS) FAMILY PROTEIN"/>
    <property type="match status" value="1"/>
</dbReference>
<dbReference type="Proteomes" id="UP000825729">
    <property type="component" value="Unassembled WGS sequence"/>
</dbReference>
<dbReference type="CDD" id="cd04623">
    <property type="entry name" value="CBS_pair_bac_euk"/>
    <property type="match status" value="1"/>
</dbReference>
<sequence length="200" mass="22467">MQGTNRAVAILRHALHPTPANGRVFRPQKLWRFRCALSNPNAVNKSFESTTVADVLKSKGDVDPSLLWCRTDDTVYEAVKHMTENNVGSLAVVKPGLEKLVAGIITERDYLKKIIVQGRSSKTTKVEEIMTEENKLITVTSDSSILQAMRLMIANQIRHVPVVDGRIVGMISIVDVVRSVVEQQQEEMEHLNDLIRGKYY</sequence>
<dbReference type="InterPro" id="IPR000644">
    <property type="entry name" value="CBS_dom"/>
</dbReference>
<dbReference type="PANTHER" id="PTHR43080">
    <property type="entry name" value="CBS DOMAIN-CONTAINING PROTEIN CBSX3, MITOCHONDRIAL"/>
    <property type="match status" value="1"/>
</dbReference>
<dbReference type="InterPro" id="IPR046342">
    <property type="entry name" value="CBS_dom_sf"/>
</dbReference>
<reference evidence="4 5" key="1">
    <citation type="submission" date="2021-07" db="EMBL/GenBank/DDBJ databases">
        <title>The Aristolochia fimbriata genome: insights into angiosperm evolution, floral development and chemical biosynthesis.</title>
        <authorList>
            <person name="Jiao Y."/>
        </authorList>
    </citation>
    <scope>NUCLEOTIDE SEQUENCE [LARGE SCALE GENOMIC DNA]</scope>
    <source>
        <strain evidence="4">IBCAS-2021</strain>
        <tissue evidence="4">Leaf</tissue>
    </source>
</reference>
<dbReference type="Gene3D" id="3.10.580.10">
    <property type="entry name" value="CBS-domain"/>
    <property type="match status" value="1"/>
</dbReference>
<dbReference type="InterPro" id="IPR051257">
    <property type="entry name" value="Diverse_CBS-Domain"/>
</dbReference>
<proteinExistence type="predicted"/>
<dbReference type="SUPFAM" id="SSF54631">
    <property type="entry name" value="CBS-domain pair"/>
    <property type="match status" value="1"/>
</dbReference>
<dbReference type="AlphaFoldDB" id="A0AAV7ENH7"/>
<gene>
    <name evidence="4" type="ORF">H6P81_009630</name>
</gene>
<feature type="domain" description="CBS" evidence="3">
    <location>
        <begin position="130"/>
        <end position="186"/>
    </location>
</feature>
<feature type="domain" description="CBS" evidence="3">
    <location>
        <begin position="62"/>
        <end position="121"/>
    </location>
</feature>
<evidence type="ECO:0000256" key="1">
    <source>
        <dbReference type="ARBA" id="ARBA00023122"/>
    </source>
</evidence>
<dbReference type="SMART" id="SM00116">
    <property type="entry name" value="CBS"/>
    <property type="match status" value="2"/>
</dbReference>
<protein>
    <recommendedName>
        <fullName evidence="3">CBS domain-containing protein</fullName>
    </recommendedName>
</protein>
<evidence type="ECO:0000313" key="4">
    <source>
        <dbReference type="EMBL" id="KAG9449665.1"/>
    </source>
</evidence>
<keyword evidence="1 2" id="KW-0129">CBS domain</keyword>
<dbReference type="PROSITE" id="PS51371">
    <property type="entry name" value="CBS"/>
    <property type="match status" value="2"/>
</dbReference>
<accession>A0AAV7ENH7</accession>
<dbReference type="Pfam" id="PF00571">
    <property type="entry name" value="CBS"/>
    <property type="match status" value="2"/>
</dbReference>
<dbReference type="InterPro" id="IPR044725">
    <property type="entry name" value="CBSX3_CBS_dom"/>
</dbReference>
<comment type="caution">
    <text evidence="4">The sequence shown here is derived from an EMBL/GenBank/DDBJ whole genome shotgun (WGS) entry which is preliminary data.</text>
</comment>